<sequence length="608" mass="66871">MNKHLYLAIIAWLIGLSTTQAQNADQQYYNTFALQFHYKATSFVVDTPFVSTAPQAFLLWSANVYQDSTKSSLSLDQFDANGNFLSEHVVPQPGKLLPSLLPKKILRMKSGKGYYLLGYVIQSLNLINGIPVYSTPVVIRLDQLLNPVWVQKLHFSAVSTANANALIEYNDLIEAVNGDVIIAGRYSPAPAGQQINVLATRLTSAGAIVWNYQYSTSFTCNANALALTEATDNNIILTGYVELCTSGFSGPRQVLFLRLQSTGIPVTGFAYLGATTESAGTKIVKRTNIAGNDAFFISGFTDVTAATGAPNRQVLVMDVRESGAIVGSFHIGDGGTEESNDLVIRNLGNESYYLYLTGFTTSYYTAVSKEVFYLQLRYQPGSLGLVEFSTFPQTAHYTERYGLEIKAAGKEKFAILANANYIISSASNTSTFTNVLLRDRTTTNQQCIKLHQPPVSVINFSPKQLSVSPIALSFKPYAEKYILYQKVFPKLLCGQFNINAYDALNSGIIEQRTAAPTLTTDKMVPSTKLETVSIYPNPASNYVFIQYGKPITSKVVVKVFGADMRLLKTMEIIDNNRKMLSLDGLPSGMYFVQVGDNSKNETFKILKN</sequence>
<dbReference type="STRING" id="104663.SAMN04488121_1031031"/>
<feature type="chain" id="PRO_5011609034" evidence="1">
    <location>
        <begin position="24"/>
        <end position="608"/>
    </location>
</feature>
<dbReference type="Pfam" id="PF18962">
    <property type="entry name" value="Por_Secre_tail"/>
    <property type="match status" value="1"/>
</dbReference>
<dbReference type="InterPro" id="IPR026444">
    <property type="entry name" value="Secre_tail"/>
</dbReference>
<dbReference type="Proteomes" id="UP000199045">
    <property type="component" value="Unassembled WGS sequence"/>
</dbReference>
<evidence type="ECO:0000313" key="4">
    <source>
        <dbReference type="Proteomes" id="UP000199045"/>
    </source>
</evidence>
<keyword evidence="1" id="KW-0732">Signal</keyword>
<proteinExistence type="predicted"/>
<dbReference type="EMBL" id="FNBN01000003">
    <property type="protein sequence ID" value="SDG26998.1"/>
    <property type="molecule type" value="Genomic_DNA"/>
</dbReference>
<protein>
    <submittedName>
        <fullName evidence="3">Por secretion system C-terminal sorting domain-containing protein</fullName>
    </submittedName>
</protein>
<feature type="signal peptide" evidence="1">
    <location>
        <begin position="1"/>
        <end position="23"/>
    </location>
</feature>
<dbReference type="RefSeq" id="WP_176842323.1">
    <property type="nucleotide sequence ID" value="NZ_FNBN01000003.1"/>
</dbReference>
<evidence type="ECO:0000256" key="1">
    <source>
        <dbReference type="SAM" id="SignalP"/>
    </source>
</evidence>
<dbReference type="AlphaFoldDB" id="A0A1G7SVK9"/>
<evidence type="ECO:0000259" key="2">
    <source>
        <dbReference type="Pfam" id="PF18962"/>
    </source>
</evidence>
<organism evidence="3 4">
    <name type="scientific">Chitinophaga filiformis</name>
    <name type="common">Myxococcus filiformis</name>
    <name type="synonym">Flexibacter filiformis</name>
    <dbReference type="NCBI Taxonomy" id="104663"/>
    <lineage>
        <taxon>Bacteria</taxon>
        <taxon>Pseudomonadati</taxon>
        <taxon>Bacteroidota</taxon>
        <taxon>Chitinophagia</taxon>
        <taxon>Chitinophagales</taxon>
        <taxon>Chitinophagaceae</taxon>
        <taxon>Chitinophaga</taxon>
    </lineage>
</organism>
<dbReference type="NCBIfam" id="TIGR04183">
    <property type="entry name" value="Por_Secre_tail"/>
    <property type="match status" value="1"/>
</dbReference>
<evidence type="ECO:0000313" key="3">
    <source>
        <dbReference type="EMBL" id="SDG26998.1"/>
    </source>
</evidence>
<gene>
    <name evidence="3" type="ORF">SAMN04488121_1031031</name>
</gene>
<name>A0A1G7SVK9_CHIFI</name>
<feature type="domain" description="Secretion system C-terminal sorting" evidence="2">
    <location>
        <begin position="534"/>
        <end position="605"/>
    </location>
</feature>
<reference evidence="3 4" key="1">
    <citation type="submission" date="2016-10" db="EMBL/GenBank/DDBJ databases">
        <authorList>
            <person name="de Groot N.N."/>
        </authorList>
    </citation>
    <scope>NUCLEOTIDE SEQUENCE [LARGE SCALE GENOMIC DNA]</scope>
    <source>
        <strain evidence="3 4">DSM 527</strain>
    </source>
</reference>
<accession>A0A1G7SVK9</accession>